<sequence length="114" mass="12726">MKLRNKNLAGVLWLGRLLKRRDMNAKAVYLNIGLTISTKQTSISPATVTLITILEVNQSTDHTLESTKNITLTENTTADPSIPHDDNVTPIQLTSDTAESRRKPQSRKLKKTDK</sequence>
<feature type="region of interest" description="Disordered" evidence="1">
    <location>
        <begin position="72"/>
        <end position="114"/>
    </location>
</feature>
<evidence type="ECO:0000313" key="3">
    <source>
        <dbReference type="Proteomes" id="UP000247702"/>
    </source>
</evidence>
<feature type="compositionally biased region" description="Basic residues" evidence="1">
    <location>
        <begin position="103"/>
        <end position="114"/>
    </location>
</feature>
<name>A0A2Z6SA28_9GLOM</name>
<reference evidence="2 3" key="1">
    <citation type="submission" date="2017-11" db="EMBL/GenBank/DDBJ databases">
        <title>The genome of Rhizophagus clarus HR1 reveals common genetic basis of auxotrophy among arbuscular mycorrhizal fungi.</title>
        <authorList>
            <person name="Kobayashi Y."/>
        </authorList>
    </citation>
    <scope>NUCLEOTIDE SEQUENCE [LARGE SCALE GENOMIC DNA]</scope>
    <source>
        <strain evidence="2 3">HR1</strain>
    </source>
</reference>
<proteinExistence type="predicted"/>
<dbReference type="AlphaFoldDB" id="A0A2Z6SA28"/>
<evidence type="ECO:0000313" key="2">
    <source>
        <dbReference type="EMBL" id="GBC07995.1"/>
    </source>
</evidence>
<comment type="caution">
    <text evidence="2">The sequence shown here is derived from an EMBL/GenBank/DDBJ whole genome shotgun (WGS) entry which is preliminary data.</text>
</comment>
<organism evidence="2 3">
    <name type="scientific">Rhizophagus clarus</name>
    <dbReference type="NCBI Taxonomy" id="94130"/>
    <lineage>
        <taxon>Eukaryota</taxon>
        <taxon>Fungi</taxon>
        <taxon>Fungi incertae sedis</taxon>
        <taxon>Mucoromycota</taxon>
        <taxon>Glomeromycotina</taxon>
        <taxon>Glomeromycetes</taxon>
        <taxon>Glomerales</taxon>
        <taxon>Glomeraceae</taxon>
        <taxon>Rhizophagus</taxon>
    </lineage>
</organism>
<gene>
    <name evidence="2" type="ORF">RclHR1_07840008</name>
</gene>
<keyword evidence="3" id="KW-1185">Reference proteome</keyword>
<dbReference type="Proteomes" id="UP000247702">
    <property type="component" value="Unassembled WGS sequence"/>
</dbReference>
<accession>A0A2Z6SA28</accession>
<dbReference type="EMBL" id="BEXD01004186">
    <property type="protein sequence ID" value="GBC07995.1"/>
    <property type="molecule type" value="Genomic_DNA"/>
</dbReference>
<evidence type="ECO:0000256" key="1">
    <source>
        <dbReference type="SAM" id="MobiDB-lite"/>
    </source>
</evidence>
<protein>
    <submittedName>
        <fullName evidence="2">Uncharacterized protein</fullName>
    </submittedName>
</protein>